<name>A0AAN4W0S5_9BACT</name>
<proteinExistence type="predicted"/>
<protein>
    <submittedName>
        <fullName evidence="1">Uncharacterized protein</fullName>
    </submittedName>
</protein>
<dbReference type="Proteomes" id="UP001310022">
    <property type="component" value="Unassembled WGS sequence"/>
</dbReference>
<keyword evidence="2" id="KW-1185">Reference proteome</keyword>
<sequence length="250" mass="29027">MIILRFIPFLSLLILLTNCGEKLTDRYHMDKALWEAEDYEAAVKYIRFGLNSLEEDLPNYADPLTAPVIAKLVNTENINAFLEDDALGLQFRQEKGEKYFRQAQALWEKYNVRNSQDKFVYPLELAKITNFLLYAQRVYFANGNQLIKKEAVNPDDATVRKYIQQNESALISNYENMLEFLRHEEAFSQEAFKTLAFSMEQNYQQLKQDIPNGNYTRTIAIIDGLHKKINSKEVLEAIQNIKANLNPKAV</sequence>
<organism evidence="1 2">
    <name type="scientific">Persicobacter diffluens</name>
    <dbReference type="NCBI Taxonomy" id="981"/>
    <lineage>
        <taxon>Bacteria</taxon>
        <taxon>Pseudomonadati</taxon>
        <taxon>Bacteroidota</taxon>
        <taxon>Cytophagia</taxon>
        <taxon>Cytophagales</taxon>
        <taxon>Persicobacteraceae</taxon>
        <taxon>Persicobacter</taxon>
    </lineage>
</organism>
<dbReference type="AlphaFoldDB" id="A0AAN4W0S5"/>
<evidence type="ECO:0000313" key="1">
    <source>
        <dbReference type="EMBL" id="GJM63263.1"/>
    </source>
</evidence>
<gene>
    <name evidence="1" type="ORF">PEDI_38150</name>
</gene>
<accession>A0AAN4W0S5</accession>
<comment type="caution">
    <text evidence="1">The sequence shown here is derived from an EMBL/GenBank/DDBJ whole genome shotgun (WGS) entry which is preliminary data.</text>
</comment>
<reference evidence="1 2" key="1">
    <citation type="submission" date="2021-12" db="EMBL/GenBank/DDBJ databases">
        <title>Genome sequencing of bacteria with rrn-lacking chromosome and rrn-plasmid.</title>
        <authorList>
            <person name="Anda M."/>
            <person name="Iwasaki W."/>
        </authorList>
    </citation>
    <scope>NUCLEOTIDE SEQUENCE [LARGE SCALE GENOMIC DNA]</scope>
    <source>
        <strain evidence="1 2">NBRC 15940</strain>
    </source>
</reference>
<dbReference type="EMBL" id="BQKE01000002">
    <property type="protein sequence ID" value="GJM63263.1"/>
    <property type="molecule type" value="Genomic_DNA"/>
</dbReference>
<evidence type="ECO:0000313" key="2">
    <source>
        <dbReference type="Proteomes" id="UP001310022"/>
    </source>
</evidence>